<feature type="chain" id="PRO_5040798135" description="Aspergillus nuclease S(1)" evidence="9">
    <location>
        <begin position="21"/>
        <end position="350"/>
    </location>
</feature>
<dbReference type="InterPro" id="IPR008947">
    <property type="entry name" value="PLipase_C/P1_nuclease_dom_sf"/>
</dbReference>
<keyword evidence="7" id="KW-0325">Glycoprotein</keyword>
<keyword evidence="3" id="KW-0479">Metal-binding</keyword>
<evidence type="ECO:0000256" key="9">
    <source>
        <dbReference type="SAM" id="SignalP"/>
    </source>
</evidence>
<keyword evidence="6" id="KW-1015">Disulfide bond</keyword>
<evidence type="ECO:0000256" key="8">
    <source>
        <dbReference type="SAM" id="MobiDB-lite"/>
    </source>
</evidence>
<dbReference type="Gene3D" id="1.10.575.10">
    <property type="entry name" value="P1 Nuclease"/>
    <property type="match status" value="1"/>
</dbReference>
<protein>
    <recommendedName>
        <fullName evidence="12">Aspergillus nuclease S(1)</fullName>
    </recommendedName>
</protein>
<proteinExistence type="inferred from homology"/>
<reference evidence="10" key="2">
    <citation type="journal article" date="2023" name="IMA Fungus">
        <title>Comparative genomic study of the Penicillium genus elucidates a diverse pangenome and 15 lateral gene transfer events.</title>
        <authorList>
            <person name="Petersen C."/>
            <person name="Sorensen T."/>
            <person name="Nielsen M.R."/>
            <person name="Sondergaard T.E."/>
            <person name="Sorensen J.L."/>
            <person name="Fitzpatrick D.A."/>
            <person name="Frisvad J.C."/>
            <person name="Nielsen K.L."/>
        </authorList>
    </citation>
    <scope>NUCLEOTIDE SEQUENCE</scope>
    <source>
        <strain evidence="10">IBT 22155</strain>
    </source>
</reference>
<dbReference type="SUPFAM" id="SSF48537">
    <property type="entry name" value="Phospholipase C/P1 nuclease"/>
    <property type="match status" value="1"/>
</dbReference>
<evidence type="ECO:0000256" key="3">
    <source>
        <dbReference type="ARBA" id="ARBA00022723"/>
    </source>
</evidence>
<reference evidence="10" key="1">
    <citation type="submission" date="2022-11" db="EMBL/GenBank/DDBJ databases">
        <authorList>
            <person name="Petersen C."/>
        </authorList>
    </citation>
    <scope>NUCLEOTIDE SEQUENCE</scope>
    <source>
        <strain evidence="10">IBT 22155</strain>
    </source>
</reference>
<evidence type="ECO:0000256" key="4">
    <source>
        <dbReference type="ARBA" id="ARBA00022759"/>
    </source>
</evidence>
<keyword evidence="2" id="KW-0540">Nuclease</keyword>
<dbReference type="PANTHER" id="PTHR33146:SF26">
    <property type="entry name" value="ENDONUCLEASE 4"/>
    <property type="match status" value="1"/>
</dbReference>
<dbReference type="CDD" id="cd11010">
    <property type="entry name" value="S1-P1_nuclease"/>
    <property type="match status" value="1"/>
</dbReference>
<dbReference type="OrthoDB" id="441446at2759"/>
<accession>A0A9W9HF06</accession>
<dbReference type="GO" id="GO:0004519">
    <property type="term" value="F:endonuclease activity"/>
    <property type="evidence" value="ECO:0007669"/>
    <property type="project" value="UniProtKB-KW"/>
</dbReference>
<evidence type="ECO:0008006" key="12">
    <source>
        <dbReference type="Google" id="ProtNLM"/>
    </source>
</evidence>
<organism evidence="10 11">
    <name type="scientific">Penicillium bovifimosum</name>
    <dbReference type="NCBI Taxonomy" id="126998"/>
    <lineage>
        <taxon>Eukaryota</taxon>
        <taxon>Fungi</taxon>
        <taxon>Dikarya</taxon>
        <taxon>Ascomycota</taxon>
        <taxon>Pezizomycotina</taxon>
        <taxon>Eurotiomycetes</taxon>
        <taxon>Eurotiomycetidae</taxon>
        <taxon>Eurotiales</taxon>
        <taxon>Aspergillaceae</taxon>
        <taxon>Penicillium</taxon>
    </lineage>
</organism>
<feature type="compositionally biased region" description="Basic and acidic residues" evidence="8">
    <location>
        <begin position="291"/>
        <end position="308"/>
    </location>
</feature>
<evidence type="ECO:0000313" key="11">
    <source>
        <dbReference type="Proteomes" id="UP001149079"/>
    </source>
</evidence>
<dbReference type="AlphaFoldDB" id="A0A9W9HF06"/>
<keyword evidence="5" id="KW-0378">Hydrolase</keyword>
<keyword evidence="11" id="KW-1185">Reference proteome</keyword>
<feature type="region of interest" description="Disordered" evidence="8">
    <location>
        <begin position="291"/>
        <end position="350"/>
    </location>
</feature>
<feature type="signal peptide" evidence="9">
    <location>
        <begin position="1"/>
        <end position="20"/>
    </location>
</feature>
<keyword evidence="4" id="KW-0255">Endonuclease</keyword>
<dbReference type="GO" id="GO:0016788">
    <property type="term" value="F:hydrolase activity, acting on ester bonds"/>
    <property type="evidence" value="ECO:0007669"/>
    <property type="project" value="InterPro"/>
</dbReference>
<comment type="similarity">
    <text evidence="1">Belongs to the nuclease type I family.</text>
</comment>
<dbReference type="PANTHER" id="PTHR33146">
    <property type="entry name" value="ENDONUCLEASE 4"/>
    <property type="match status" value="1"/>
</dbReference>
<evidence type="ECO:0000256" key="7">
    <source>
        <dbReference type="ARBA" id="ARBA00023180"/>
    </source>
</evidence>
<gene>
    <name evidence="10" type="ORF">N7515_000251</name>
</gene>
<dbReference type="GO" id="GO:0046872">
    <property type="term" value="F:metal ion binding"/>
    <property type="evidence" value="ECO:0007669"/>
    <property type="project" value="UniProtKB-KW"/>
</dbReference>
<dbReference type="Proteomes" id="UP001149079">
    <property type="component" value="Unassembled WGS sequence"/>
</dbReference>
<dbReference type="RefSeq" id="XP_056526161.1">
    <property type="nucleotide sequence ID" value="XM_056660995.1"/>
</dbReference>
<dbReference type="InterPro" id="IPR003154">
    <property type="entry name" value="S1/P1nuclease"/>
</dbReference>
<evidence type="ECO:0000256" key="6">
    <source>
        <dbReference type="ARBA" id="ARBA00023157"/>
    </source>
</evidence>
<evidence type="ECO:0000313" key="10">
    <source>
        <dbReference type="EMBL" id="KAJ5145687.1"/>
    </source>
</evidence>
<sequence length="350" mass="37663">MVSLTRVALVALGAAHGANAWGELGHAAVAYVAQKYVTPEAASWAKEVLGDTSSSYLANIASWADKYRLTDEGSWSAPLHYIDALDDPPTNCNLDYERDCTAEGCSISAIANYTERVADTKLAAADTTEALKFLVHFIGDLVQPLHDESYELGGNGINTTFQGYSDNLHSDWDTYIPDELVGGSSLEDAQGWADSLAKEIDSGDYKAQAASWIKGDTVDDVIATATRWAVDANALVCTVVMPDGPDAFAEMGDLYPEYYDSVIGTIEVQVAKGGYRLGNWINMIYKEKITHGEEKPGKGKGPGKEHPKPPHPGHGGDVLPHPRLPPRANLARAAMGGSCCSSERRGEHRH</sequence>
<comment type="caution">
    <text evidence="10">The sequence shown here is derived from an EMBL/GenBank/DDBJ whole genome shotgun (WGS) entry which is preliminary data.</text>
</comment>
<keyword evidence="9" id="KW-0732">Signal</keyword>
<dbReference type="EMBL" id="JAPQKL010000001">
    <property type="protein sequence ID" value="KAJ5145687.1"/>
    <property type="molecule type" value="Genomic_DNA"/>
</dbReference>
<dbReference type="GeneID" id="81400165"/>
<evidence type="ECO:0000256" key="5">
    <source>
        <dbReference type="ARBA" id="ARBA00022801"/>
    </source>
</evidence>
<dbReference type="Pfam" id="PF02265">
    <property type="entry name" value="S1-P1_nuclease"/>
    <property type="match status" value="1"/>
</dbReference>
<evidence type="ECO:0000256" key="1">
    <source>
        <dbReference type="ARBA" id="ARBA00009547"/>
    </source>
</evidence>
<evidence type="ECO:0000256" key="2">
    <source>
        <dbReference type="ARBA" id="ARBA00022722"/>
    </source>
</evidence>
<dbReference type="GO" id="GO:0003676">
    <property type="term" value="F:nucleic acid binding"/>
    <property type="evidence" value="ECO:0007669"/>
    <property type="project" value="InterPro"/>
</dbReference>
<name>A0A9W9HF06_9EURO</name>
<dbReference type="GO" id="GO:0006308">
    <property type="term" value="P:DNA catabolic process"/>
    <property type="evidence" value="ECO:0007669"/>
    <property type="project" value="InterPro"/>
</dbReference>